<name>A0ABD4DUR3_9BURK</name>
<accession>A0ABD4DUR3</accession>
<reference evidence="2 3" key="1">
    <citation type="submission" date="2015-11" db="EMBL/GenBank/DDBJ databases">
        <title>Expanding the genomic diversity of Burkholderia species for the development of highly accurate diagnostics.</title>
        <authorList>
            <person name="Sahl J."/>
            <person name="Keim P."/>
            <person name="Wagner D."/>
        </authorList>
    </citation>
    <scope>NUCLEOTIDE SEQUENCE [LARGE SCALE GENOMIC DNA]</scope>
    <source>
        <strain evidence="2 3">MSMB1585WGS</strain>
    </source>
</reference>
<dbReference type="Proteomes" id="UP000057910">
    <property type="component" value="Unassembled WGS sequence"/>
</dbReference>
<evidence type="ECO:0000313" key="2">
    <source>
        <dbReference type="EMBL" id="KVN74609.1"/>
    </source>
</evidence>
<organism evidence="2 3">
    <name type="scientific">Burkholderia ubonensis</name>
    <dbReference type="NCBI Taxonomy" id="101571"/>
    <lineage>
        <taxon>Bacteria</taxon>
        <taxon>Pseudomonadati</taxon>
        <taxon>Pseudomonadota</taxon>
        <taxon>Betaproteobacteria</taxon>
        <taxon>Burkholderiales</taxon>
        <taxon>Burkholderiaceae</taxon>
        <taxon>Burkholderia</taxon>
        <taxon>Burkholderia cepacia complex</taxon>
    </lineage>
</organism>
<proteinExistence type="predicted"/>
<feature type="signal peptide" evidence="1">
    <location>
        <begin position="1"/>
        <end position="25"/>
    </location>
</feature>
<feature type="chain" id="PRO_5044822959" evidence="1">
    <location>
        <begin position="26"/>
        <end position="229"/>
    </location>
</feature>
<dbReference type="EMBL" id="LPAD01000112">
    <property type="protein sequence ID" value="KVN74609.1"/>
    <property type="molecule type" value="Genomic_DNA"/>
</dbReference>
<gene>
    <name evidence="2" type="ORF">WJ68_28940</name>
</gene>
<sequence length="229" mass="25272">MKNSNRVLILLASVSLAIFSTPSFAAKLLVFDTPYLMILQDGEKTSGVWDGRDSQFTCTFFVQSTGAARVAGEYQVQPVGTFFFPSSDYRYAHRDTKMDIPGSLYWNGDQWVLQTRDEQPGCGNSVGSFGLAPGDSNGGSVRRYIAKEELSAVGIRVVAKRAALYDKLGDSYRKRKSYLVAGDAVAVLREDRRYAYVRYTNPGPSDSDAGHVTVGWVLKEDLVDPFPQP</sequence>
<evidence type="ECO:0000313" key="3">
    <source>
        <dbReference type="Proteomes" id="UP000057910"/>
    </source>
</evidence>
<dbReference type="RefSeq" id="WP_059885708.1">
    <property type="nucleotide sequence ID" value="NZ_LOVI01000052.1"/>
</dbReference>
<comment type="caution">
    <text evidence="2">The sequence shown here is derived from an EMBL/GenBank/DDBJ whole genome shotgun (WGS) entry which is preliminary data.</text>
</comment>
<evidence type="ECO:0000256" key="1">
    <source>
        <dbReference type="SAM" id="SignalP"/>
    </source>
</evidence>
<dbReference type="AlphaFoldDB" id="A0ABD4DUR3"/>
<keyword evidence="1" id="KW-0732">Signal</keyword>
<protein>
    <submittedName>
        <fullName evidence="2">Uncharacterized protein</fullName>
    </submittedName>
</protein>